<dbReference type="AlphaFoldDB" id="G7P044"/>
<gene>
    <name evidence="2" type="ORF">EGM_12096</name>
</gene>
<sequence length="68" mass="7283">MPSQHAASLWRQGPQQAPPSTPLLRSEPQHPPQPSSPDAPCGWRATSDSSTQPGRETRAQMALALKGN</sequence>
<dbReference type="EMBL" id="CM001278">
    <property type="protein sequence ID" value="EHH51812.1"/>
    <property type="molecule type" value="Genomic_DNA"/>
</dbReference>
<name>G7P044_MACFA</name>
<accession>G7P044</accession>
<proteinExistence type="predicted"/>
<evidence type="ECO:0000313" key="2">
    <source>
        <dbReference type="EMBL" id="EHH51812.1"/>
    </source>
</evidence>
<dbReference type="Proteomes" id="UP000009130">
    <property type="component" value="Chromosome 3"/>
</dbReference>
<organism>
    <name type="scientific">Macaca fascicularis</name>
    <name type="common">Crab-eating macaque</name>
    <name type="synonym">Cynomolgus monkey</name>
    <dbReference type="NCBI Taxonomy" id="9541"/>
    <lineage>
        <taxon>Eukaryota</taxon>
        <taxon>Metazoa</taxon>
        <taxon>Chordata</taxon>
        <taxon>Craniata</taxon>
        <taxon>Vertebrata</taxon>
        <taxon>Euteleostomi</taxon>
        <taxon>Mammalia</taxon>
        <taxon>Eutheria</taxon>
        <taxon>Euarchontoglires</taxon>
        <taxon>Primates</taxon>
        <taxon>Haplorrhini</taxon>
        <taxon>Catarrhini</taxon>
        <taxon>Cercopithecidae</taxon>
        <taxon>Cercopithecinae</taxon>
        <taxon>Macaca</taxon>
    </lineage>
</organism>
<feature type="region of interest" description="Disordered" evidence="1">
    <location>
        <begin position="1"/>
        <end position="68"/>
    </location>
</feature>
<protein>
    <submittedName>
        <fullName evidence="2">Uncharacterized protein</fullName>
    </submittedName>
</protein>
<evidence type="ECO:0000256" key="1">
    <source>
        <dbReference type="SAM" id="MobiDB-lite"/>
    </source>
</evidence>
<reference evidence="2" key="1">
    <citation type="journal article" date="2011" name="Nat. Biotechnol.">
        <title>Genome sequencing and comparison of two nonhuman primate animal models, the cynomolgus and Chinese rhesus macaques.</title>
        <authorList>
            <person name="Yan G."/>
            <person name="Zhang G."/>
            <person name="Fang X."/>
            <person name="Zhang Y."/>
            <person name="Li C."/>
            <person name="Ling F."/>
            <person name="Cooper D.N."/>
            <person name="Li Q."/>
            <person name="Li Y."/>
            <person name="van Gool A.J."/>
            <person name="Du H."/>
            <person name="Chen J."/>
            <person name="Chen R."/>
            <person name="Zhang P."/>
            <person name="Huang Z."/>
            <person name="Thompson J.R."/>
            <person name="Meng Y."/>
            <person name="Bai Y."/>
            <person name="Wang J."/>
            <person name="Zhuo M."/>
            <person name="Wang T."/>
            <person name="Huang Y."/>
            <person name="Wei L."/>
            <person name="Li J."/>
            <person name="Wang Z."/>
            <person name="Hu H."/>
            <person name="Yang P."/>
            <person name="Le L."/>
            <person name="Stenson P.D."/>
            <person name="Li B."/>
            <person name="Liu X."/>
            <person name="Ball E.V."/>
            <person name="An N."/>
            <person name="Huang Q."/>
            <person name="Zhang Y."/>
            <person name="Fan W."/>
            <person name="Zhang X."/>
            <person name="Li Y."/>
            <person name="Wang W."/>
            <person name="Katze M.G."/>
            <person name="Su B."/>
            <person name="Nielsen R."/>
            <person name="Yang H."/>
            <person name="Wang J."/>
            <person name="Wang X."/>
            <person name="Wang J."/>
        </authorList>
    </citation>
    <scope>NUCLEOTIDE SEQUENCE [LARGE SCALE GENOMIC DNA]</scope>
    <source>
        <strain evidence="2">CE-4</strain>
    </source>
</reference>